<dbReference type="InterPro" id="IPR017601">
    <property type="entry name" value="DGQHR-contain_dom"/>
</dbReference>
<reference evidence="1" key="1">
    <citation type="submission" date="2018-05" db="EMBL/GenBank/DDBJ databases">
        <authorList>
            <person name="Lanie J.A."/>
            <person name="Ng W.-L."/>
            <person name="Kazmierczak K.M."/>
            <person name="Andrzejewski T.M."/>
            <person name="Davidsen T.M."/>
            <person name="Wayne K.J."/>
            <person name="Tettelin H."/>
            <person name="Glass J.I."/>
            <person name="Rusch D."/>
            <person name="Podicherti R."/>
            <person name="Tsui H.-C.T."/>
            <person name="Winkler M.E."/>
        </authorList>
    </citation>
    <scope>NUCLEOTIDE SEQUENCE</scope>
</reference>
<feature type="non-terminal residue" evidence="1">
    <location>
        <position position="1"/>
    </location>
</feature>
<dbReference type="AlphaFoldDB" id="A0A382X1S0"/>
<protein>
    <submittedName>
        <fullName evidence="1">Uncharacterized protein</fullName>
    </submittedName>
</protein>
<dbReference type="NCBIfam" id="TIGR03187">
    <property type="entry name" value="DGQHR"/>
    <property type="match status" value="1"/>
</dbReference>
<name>A0A382X1S0_9ZZZZ</name>
<dbReference type="CDD" id="cd16412">
    <property type="entry name" value="dndB"/>
    <property type="match status" value="1"/>
</dbReference>
<accession>A0A382X1S0</accession>
<organism evidence="1">
    <name type="scientific">marine metagenome</name>
    <dbReference type="NCBI Taxonomy" id="408172"/>
    <lineage>
        <taxon>unclassified sequences</taxon>
        <taxon>metagenomes</taxon>
        <taxon>ecological metagenomes</taxon>
    </lineage>
</organism>
<dbReference type="EMBL" id="UINC01163817">
    <property type="protein sequence ID" value="SVD64328.1"/>
    <property type="molecule type" value="Genomic_DNA"/>
</dbReference>
<dbReference type="InterPro" id="IPR017642">
    <property type="entry name" value="DNA_S_mod_DndB"/>
</dbReference>
<sequence>QQMFADLNRYAVKPSASIGVLYDHRDPLSSVTRAIVASSPLLRDVVELEKSALSPRSRKLFTLSAIFGATRALLSDIEEEDLPDHIDTGAAFWDGINEGFIEWDDVREGRLTAGEVRKDFIHSHGTVLHAFGRVGRAALADGEPNWKDIGVRLGELDWRRSNTWTWEGRALVGGRVSKSKNNVVLTTNVIKAHLGFELSLDERAVEVVHVMAEKEQ</sequence>
<dbReference type="Pfam" id="PF14072">
    <property type="entry name" value="DndB"/>
    <property type="match status" value="1"/>
</dbReference>
<gene>
    <name evidence="1" type="ORF">METZ01_LOCUS417182</name>
</gene>
<proteinExistence type="predicted"/>
<evidence type="ECO:0000313" key="1">
    <source>
        <dbReference type="EMBL" id="SVD64328.1"/>
    </source>
</evidence>